<feature type="domain" description="3-hydroxyacyl-CoA dehydrogenase NAD binding" evidence="4">
    <location>
        <begin position="6"/>
        <end position="179"/>
    </location>
</feature>
<evidence type="ECO:0000259" key="4">
    <source>
        <dbReference type="Pfam" id="PF02737"/>
    </source>
</evidence>
<evidence type="ECO:0000313" key="6">
    <source>
        <dbReference type="Proteomes" id="UP000681356"/>
    </source>
</evidence>
<dbReference type="PANTHER" id="PTHR48075:SF5">
    <property type="entry name" value="3-HYDROXYBUTYRYL-COA DEHYDROGENASE"/>
    <property type="match status" value="1"/>
</dbReference>
<dbReference type="GO" id="GO:0006631">
    <property type="term" value="P:fatty acid metabolic process"/>
    <property type="evidence" value="ECO:0007669"/>
    <property type="project" value="InterPro"/>
</dbReference>
<dbReference type="GO" id="GO:0016616">
    <property type="term" value="F:oxidoreductase activity, acting on the CH-OH group of donors, NAD or NADP as acceptor"/>
    <property type="evidence" value="ECO:0007669"/>
    <property type="project" value="InterPro"/>
</dbReference>
<dbReference type="PANTHER" id="PTHR48075">
    <property type="entry name" value="3-HYDROXYACYL-COA DEHYDROGENASE FAMILY PROTEIN"/>
    <property type="match status" value="1"/>
</dbReference>
<keyword evidence="6" id="KW-1185">Reference proteome</keyword>
<dbReference type="Pfam" id="PF02737">
    <property type="entry name" value="3HCDH_N"/>
    <property type="match status" value="1"/>
</dbReference>
<dbReference type="Proteomes" id="UP000681356">
    <property type="component" value="Unassembled WGS sequence"/>
</dbReference>
<dbReference type="EMBL" id="JAGTUU010000010">
    <property type="protein sequence ID" value="MBS0126594.1"/>
    <property type="molecule type" value="Genomic_DNA"/>
</dbReference>
<dbReference type="RefSeq" id="WP_212538551.1">
    <property type="nucleotide sequence ID" value="NZ_JAGTUU010000010.1"/>
</dbReference>
<dbReference type="AlphaFoldDB" id="A0A8J7WKB3"/>
<comment type="caution">
    <text evidence="5">The sequence shown here is derived from an EMBL/GenBank/DDBJ whole genome shotgun (WGS) entry which is preliminary data.</text>
</comment>
<dbReference type="Pfam" id="PF00725">
    <property type="entry name" value="3HCDH"/>
    <property type="match status" value="1"/>
</dbReference>
<sequence length="309" mass="33370">MSDFETVGIVGGGLIGMSWASLFLARGCDVIVVDPDPETARRLEDFLPKAWANLTALGLTNSETCPAPVVTDDVAALRPVDYVQENGPERLEAKRAIIAELEAVIRPEVVIASSTSSLCASDMQTGARVPGRILVAHPMNPPHLVPMVELVAGRETSEEAVAVAERFYARMQRVCIRVKREVPGHLANRLTSALFREAVHLVAEGIADVEDIDKAVAYGPGLRWALMGPHLTYHMGGGQGGYRGYLDHLGPTQEERWKSLGNPTLTEAVKAALVAGVDNELADMDEATLTDRRDAALVELLKLKAAHRL</sequence>
<accession>A0A8J7WKB3</accession>
<evidence type="ECO:0000313" key="5">
    <source>
        <dbReference type="EMBL" id="MBS0126594.1"/>
    </source>
</evidence>
<protein>
    <submittedName>
        <fullName evidence="5">NAD-binding protein</fullName>
    </submittedName>
</protein>
<dbReference type="InterPro" id="IPR006108">
    <property type="entry name" value="3HC_DH_C"/>
</dbReference>
<dbReference type="Gene3D" id="3.40.50.720">
    <property type="entry name" value="NAD(P)-binding Rossmann-like Domain"/>
    <property type="match status" value="1"/>
</dbReference>
<dbReference type="SUPFAM" id="SSF48179">
    <property type="entry name" value="6-phosphogluconate dehydrogenase C-terminal domain-like"/>
    <property type="match status" value="1"/>
</dbReference>
<dbReference type="SUPFAM" id="SSF51735">
    <property type="entry name" value="NAD(P)-binding Rossmann-fold domains"/>
    <property type="match status" value="1"/>
</dbReference>
<reference evidence="5" key="1">
    <citation type="submission" date="2021-04" db="EMBL/GenBank/DDBJ databases">
        <authorList>
            <person name="Yoon J."/>
        </authorList>
    </citation>
    <scope>NUCLEOTIDE SEQUENCE</scope>
    <source>
        <strain evidence="5">KMU-90</strain>
    </source>
</reference>
<organism evidence="5 6">
    <name type="scientific">Thetidibacter halocola</name>
    <dbReference type="NCBI Taxonomy" id="2827239"/>
    <lineage>
        <taxon>Bacteria</taxon>
        <taxon>Pseudomonadati</taxon>
        <taxon>Pseudomonadota</taxon>
        <taxon>Alphaproteobacteria</taxon>
        <taxon>Rhodobacterales</taxon>
        <taxon>Roseobacteraceae</taxon>
        <taxon>Thetidibacter</taxon>
    </lineage>
</organism>
<gene>
    <name evidence="5" type="ORF">KB874_21160</name>
</gene>
<evidence type="ECO:0000259" key="3">
    <source>
        <dbReference type="Pfam" id="PF00725"/>
    </source>
</evidence>
<dbReference type="InterPro" id="IPR008927">
    <property type="entry name" value="6-PGluconate_DH-like_C_sf"/>
</dbReference>
<dbReference type="InterPro" id="IPR006176">
    <property type="entry name" value="3-OHacyl-CoA_DH_NAD-bd"/>
</dbReference>
<dbReference type="Gene3D" id="1.10.1040.10">
    <property type="entry name" value="N-(1-d-carboxylethyl)-l-norvaline Dehydrogenase, domain 2"/>
    <property type="match status" value="1"/>
</dbReference>
<dbReference type="InterPro" id="IPR022694">
    <property type="entry name" value="3-OHacyl-CoA_DH"/>
</dbReference>
<dbReference type="InterPro" id="IPR036291">
    <property type="entry name" value="NAD(P)-bd_dom_sf"/>
</dbReference>
<dbReference type="PIRSF" id="PIRSF000105">
    <property type="entry name" value="HCDH"/>
    <property type="match status" value="1"/>
</dbReference>
<proteinExistence type="predicted"/>
<dbReference type="InterPro" id="IPR013328">
    <property type="entry name" value="6PGD_dom2"/>
</dbReference>
<feature type="site" description="Important for catalytic activity" evidence="2">
    <location>
        <position position="137"/>
    </location>
</feature>
<name>A0A8J7WKB3_9RHOB</name>
<keyword evidence="1" id="KW-0560">Oxidoreductase</keyword>
<feature type="domain" description="3-hydroxyacyl-CoA dehydrogenase C-terminal" evidence="3">
    <location>
        <begin position="184"/>
        <end position="252"/>
    </location>
</feature>
<evidence type="ECO:0000256" key="1">
    <source>
        <dbReference type="ARBA" id="ARBA00023002"/>
    </source>
</evidence>
<dbReference type="GO" id="GO:0070403">
    <property type="term" value="F:NAD+ binding"/>
    <property type="evidence" value="ECO:0007669"/>
    <property type="project" value="InterPro"/>
</dbReference>
<evidence type="ECO:0000256" key="2">
    <source>
        <dbReference type="PIRSR" id="PIRSR000105-1"/>
    </source>
</evidence>